<dbReference type="EC" id="3.5.3.1" evidence="4"/>
<sequence length="116" mass="12457">MDTVIAETVQYLSKCDGIHLSFDIDGIDPVSMPGVGTPVAGGISYEDSLRALQLLAELDAIISAEFVELNPLLDKDSRTTKAAMDLIAAFVGEKSRSDTAYHSDIWQPELTATIKG</sequence>
<gene>
    <name evidence="4" type="primary">rocF_12</name>
    <name evidence="4" type="ORF">SDC9_212334</name>
</gene>
<name>A0A645JP73_9ZZZZ</name>
<keyword evidence="3" id="KW-0464">Manganese</keyword>
<dbReference type="PANTHER" id="PTHR43782">
    <property type="entry name" value="ARGINASE"/>
    <property type="match status" value="1"/>
</dbReference>
<dbReference type="Pfam" id="PF00491">
    <property type="entry name" value="Arginase"/>
    <property type="match status" value="1"/>
</dbReference>
<dbReference type="SUPFAM" id="SSF52768">
    <property type="entry name" value="Arginase/deacetylase"/>
    <property type="match status" value="1"/>
</dbReference>
<comment type="caution">
    <text evidence="4">The sequence shown here is derived from an EMBL/GenBank/DDBJ whole genome shotgun (WGS) entry which is preliminary data.</text>
</comment>
<proteinExistence type="predicted"/>
<dbReference type="Gene3D" id="3.40.800.10">
    <property type="entry name" value="Ureohydrolase domain"/>
    <property type="match status" value="1"/>
</dbReference>
<evidence type="ECO:0000256" key="3">
    <source>
        <dbReference type="ARBA" id="ARBA00023211"/>
    </source>
</evidence>
<dbReference type="InterPro" id="IPR023696">
    <property type="entry name" value="Ureohydrolase_dom_sf"/>
</dbReference>
<accession>A0A645JP73</accession>
<protein>
    <submittedName>
        <fullName evidence="4">Arginase</fullName>
        <ecNumber evidence="4">3.5.3.1</ecNumber>
    </submittedName>
</protein>
<keyword evidence="2 4" id="KW-0378">Hydrolase</keyword>
<dbReference type="EMBL" id="VSSQ01145618">
    <property type="protein sequence ID" value="MPN64559.1"/>
    <property type="molecule type" value="Genomic_DNA"/>
</dbReference>
<dbReference type="PANTHER" id="PTHR43782:SF3">
    <property type="entry name" value="ARGINASE"/>
    <property type="match status" value="1"/>
</dbReference>
<reference evidence="4" key="1">
    <citation type="submission" date="2019-08" db="EMBL/GenBank/DDBJ databases">
        <authorList>
            <person name="Kucharzyk K."/>
            <person name="Murdoch R.W."/>
            <person name="Higgins S."/>
            <person name="Loffler F."/>
        </authorList>
    </citation>
    <scope>NUCLEOTIDE SEQUENCE</scope>
</reference>
<dbReference type="AlphaFoldDB" id="A0A645JP73"/>
<dbReference type="InterPro" id="IPR006035">
    <property type="entry name" value="Ureohydrolase"/>
</dbReference>
<dbReference type="GO" id="GO:0030145">
    <property type="term" value="F:manganese ion binding"/>
    <property type="evidence" value="ECO:0007669"/>
    <property type="project" value="TreeGrafter"/>
</dbReference>
<evidence type="ECO:0000313" key="4">
    <source>
        <dbReference type="EMBL" id="MPN64559.1"/>
    </source>
</evidence>
<keyword evidence="1" id="KW-0479">Metal-binding</keyword>
<dbReference type="GO" id="GO:0005737">
    <property type="term" value="C:cytoplasm"/>
    <property type="evidence" value="ECO:0007669"/>
    <property type="project" value="TreeGrafter"/>
</dbReference>
<dbReference type="PROSITE" id="PS51409">
    <property type="entry name" value="ARGINASE_2"/>
    <property type="match status" value="1"/>
</dbReference>
<evidence type="ECO:0000256" key="1">
    <source>
        <dbReference type="ARBA" id="ARBA00022723"/>
    </source>
</evidence>
<dbReference type="InterPro" id="IPR020855">
    <property type="entry name" value="Ureohydrolase_Mn_BS"/>
</dbReference>
<organism evidence="4">
    <name type="scientific">bioreactor metagenome</name>
    <dbReference type="NCBI Taxonomy" id="1076179"/>
    <lineage>
        <taxon>unclassified sequences</taxon>
        <taxon>metagenomes</taxon>
        <taxon>ecological metagenomes</taxon>
    </lineage>
</organism>
<dbReference type="GO" id="GO:0004053">
    <property type="term" value="F:arginase activity"/>
    <property type="evidence" value="ECO:0007669"/>
    <property type="project" value="UniProtKB-EC"/>
</dbReference>
<dbReference type="PROSITE" id="PS01053">
    <property type="entry name" value="ARGINASE_1"/>
    <property type="match status" value="1"/>
</dbReference>
<evidence type="ECO:0000256" key="2">
    <source>
        <dbReference type="ARBA" id="ARBA00022801"/>
    </source>
</evidence>